<protein>
    <submittedName>
        <fullName evidence="1">Uncharacterized protein</fullName>
    </submittedName>
</protein>
<proteinExistence type="predicted"/>
<gene>
    <name evidence="1" type="ORF">Zmor_003661</name>
</gene>
<name>A0AA38M282_9CUCU</name>
<dbReference type="AlphaFoldDB" id="A0AA38M282"/>
<evidence type="ECO:0000313" key="1">
    <source>
        <dbReference type="EMBL" id="KAJ3640359.1"/>
    </source>
</evidence>
<accession>A0AA38M282</accession>
<organism evidence="1 2">
    <name type="scientific">Zophobas morio</name>
    <dbReference type="NCBI Taxonomy" id="2755281"/>
    <lineage>
        <taxon>Eukaryota</taxon>
        <taxon>Metazoa</taxon>
        <taxon>Ecdysozoa</taxon>
        <taxon>Arthropoda</taxon>
        <taxon>Hexapoda</taxon>
        <taxon>Insecta</taxon>
        <taxon>Pterygota</taxon>
        <taxon>Neoptera</taxon>
        <taxon>Endopterygota</taxon>
        <taxon>Coleoptera</taxon>
        <taxon>Polyphaga</taxon>
        <taxon>Cucujiformia</taxon>
        <taxon>Tenebrionidae</taxon>
        <taxon>Zophobas</taxon>
    </lineage>
</organism>
<reference evidence="1" key="1">
    <citation type="journal article" date="2023" name="G3 (Bethesda)">
        <title>Whole genome assemblies of Zophobas morio and Tenebrio molitor.</title>
        <authorList>
            <person name="Kaur S."/>
            <person name="Stinson S.A."/>
            <person name="diCenzo G.C."/>
        </authorList>
    </citation>
    <scope>NUCLEOTIDE SEQUENCE</scope>
    <source>
        <strain evidence="1">QUZm001</strain>
    </source>
</reference>
<dbReference type="EMBL" id="JALNTZ010000010">
    <property type="protein sequence ID" value="KAJ3640359.1"/>
    <property type="molecule type" value="Genomic_DNA"/>
</dbReference>
<sequence>MLFNREMSDSEAESLPLEAEEAAANVVSSLLPDKSKTKYEKLYKRFTDWCATKKINIEAREKVLLAFFEDLSKNYKCSSLWAVCEVYIDTSIENKKKTPSDILGGDPGARTSTASSYNPDKSIVRREILNTRAVTNICQQDISRNYVLSPADVCDGVRCFECMNKYNSKKY</sequence>
<dbReference type="Proteomes" id="UP001168821">
    <property type="component" value="Unassembled WGS sequence"/>
</dbReference>
<keyword evidence="2" id="KW-1185">Reference proteome</keyword>
<evidence type="ECO:0000313" key="2">
    <source>
        <dbReference type="Proteomes" id="UP001168821"/>
    </source>
</evidence>
<comment type="caution">
    <text evidence="1">The sequence shown here is derived from an EMBL/GenBank/DDBJ whole genome shotgun (WGS) entry which is preliminary data.</text>
</comment>